<dbReference type="InterPro" id="IPR045518">
    <property type="entry name" value="2EXR"/>
</dbReference>
<feature type="region of interest" description="Disordered" evidence="1">
    <location>
        <begin position="247"/>
        <end position="267"/>
    </location>
</feature>
<organism evidence="3 4">
    <name type="scientific">Diplogelasinospora grovesii</name>
    <dbReference type="NCBI Taxonomy" id="303347"/>
    <lineage>
        <taxon>Eukaryota</taxon>
        <taxon>Fungi</taxon>
        <taxon>Dikarya</taxon>
        <taxon>Ascomycota</taxon>
        <taxon>Pezizomycotina</taxon>
        <taxon>Sordariomycetes</taxon>
        <taxon>Sordariomycetidae</taxon>
        <taxon>Sordariales</taxon>
        <taxon>Diplogelasinosporaceae</taxon>
        <taxon>Diplogelasinospora</taxon>
    </lineage>
</organism>
<reference evidence="4" key="1">
    <citation type="journal article" date="2023" name="Mol. Phylogenet. Evol.">
        <title>Genome-scale phylogeny and comparative genomics of the fungal order Sordariales.</title>
        <authorList>
            <person name="Hensen N."/>
            <person name="Bonometti L."/>
            <person name="Westerberg I."/>
            <person name="Brannstrom I.O."/>
            <person name="Guillou S."/>
            <person name="Cros-Aarteil S."/>
            <person name="Calhoun S."/>
            <person name="Haridas S."/>
            <person name="Kuo A."/>
            <person name="Mondo S."/>
            <person name="Pangilinan J."/>
            <person name="Riley R."/>
            <person name="LaButti K."/>
            <person name="Andreopoulos B."/>
            <person name="Lipzen A."/>
            <person name="Chen C."/>
            <person name="Yan M."/>
            <person name="Daum C."/>
            <person name="Ng V."/>
            <person name="Clum A."/>
            <person name="Steindorff A."/>
            <person name="Ohm R.A."/>
            <person name="Martin F."/>
            <person name="Silar P."/>
            <person name="Natvig D.O."/>
            <person name="Lalanne C."/>
            <person name="Gautier V."/>
            <person name="Ament-Velasquez S.L."/>
            <person name="Kruys A."/>
            <person name="Hutchinson M.I."/>
            <person name="Powell A.J."/>
            <person name="Barry K."/>
            <person name="Miller A.N."/>
            <person name="Grigoriev I.V."/>
            <person name="Debuchy R."/>
            <person name="Gladieux P."/>
            <person name="Hiltunen Thoren M."/>
            <person name="Johannesson H."/>
        </authorList>
    </citation>
    <scope>NUCLEOTIDE SEQUENCE [LARGE SCALE GENOMIC DNA]</scope>
    <source>
        <strain evidence="4">CBS 340.73</strain>
    </source>
</reference>
<evidence type="ECO:0000259" key="2">
    <source>
        <dbReference type="Pfam" id="PF20150"/>
    </source>
</evidence>
<keyword evidence="4" id="KW-1185">Reference proteome</keyword>
<accession>A0AAN6NCE7</accession>
<comment type="caution">
    <text evidence="3">The sequence shown here is derived from an EMBL/GenBank/DDBJ whole genome shotgun (WGS) entry which is preliminary data.</text>
</comment>
<dbReference type="Proteomes" id="UP001303473">
    <property type="component" value="Unassembled WGS sequence"/>
</dbReference>
<evidence type="ECO:0000256" key="1">
    <source>
        <dbReference type="SAM" id="MobiDB-lite"/>
    </source>
</evidence>
<dbReference type="AlphaFoldDB" id="A0AAN6NCE7"/>
<gene>
    <name evidence="3" type="ORF">QBC46DRAFT_425742</name>
</gene>
<dbReference type="EMBL" id="MU853772">
    <property type="protein sequence ID" value="KAK3942626.1"/>
    <property type="molecule type" value="Genomic_DNA"/>
</dbReference>
<protein>
    <recommendedName>
        <fullName evidence="2">2EXR domain-containing protein</fullName>
    </recommendedName>
</protein>
<sequence>MENAQAAERDKVLTAFPLFPLFPREIRDRIWEQAWPASCIHFLRVVDAWNRKEYNEIIKGPSQWDFPFSLGLPRGETRQRVNWVENDPSMYLFTNHLRQTCRESRDAVLRLLRERAFGKKKVHAWTLFGVRYYGAEDPGCFYLHKKLDIICLEFRAYEDGSPYWLAPRRGPGFWLPMLKDQEQIAIEYKPEWDAAFKGGPADFLGLAPDPIVIVPELAGPKWVPFHFPKLRCFYVIDYSITRSQRQGASVATDPKAKGASSDDNSEANVFSSNGKTFYVVKDGDESWTVSSQAHALVAWLRDEYPSTLTEDRGEFTNWGYRPKPPAAEDFKFKVLAAV</sequence>
<feature type="domain" description="2EXR" evidence="2">
    <location>
        <begin position="16"/>
        <end position="150"/>
    </location>
</feature>
<proteinExistence type="predicted"/>
<evidence type="ECO:0000313" key="3">
    <source>
        <dbReference type="EMBL" id="KAK3942626.1"/>
    </source>
</evidence>
<name>A0AAN6NCE7_9PEZI</name>
<evidence type="ECO:0000313" key="4">
    <source>
        <dbReference type="Proteomes" id="UP001303473"/>
    </source>
</evidence>
<dbReference type="Pfam" id="PF20150">
    <property type="entry name" value="2EXR"/>
    <property type="match status" value="1"/>
</dbReference>